<reference evidence="1 2" key="2">
    <citation type="journal article" date="2022" name="Mol. Ecol. Resour.">
        <title>The genomes of chicory, endive, great burdock and yacon provide insights into Asteraceae paleo-polyploidization history and plant inulin production.</title>
        <authorList>
            <person name="Fan W."/>
            <person name="Wang S."/>
            <person name="Wang H."/>
            <person name="Wang A."/>
            <person name="Jiang F."/>
            <person name="Liu H."/>
            <person name="Zhao H."/>
            <person name="Xu D."/>
            <person name="Zhang Y."/>
        </authorList>
    </citation>
    <scope>NUCLEOTIDE SEQUENCE [LARGE SCALE GENOMIC DNA]</scope>
    <source>
        <strain evidence="2">cv. Niubang</strain>
    </source>
</reference>
<comment type="caution">
    <text evidence="1">The sequence shown here is derived from an EMBL/GenBank/DDBJ whole genome shotgun (WGS) entry which is preliminary data.</text>
</comment>
<reference evidence="2" key="1">
    <citation type="journal article" date="2022" name="Mol. Ecol. Resour.">
        <title>The genomes of chicory, endive, great burdock and yacon provide insights into Asteraceae palaeo-polyploidization history and plant inulin production.</title>
        <authorList>
            <person name="Fan W."/>
            <person name="Wang S."/>
            <person name="Wang H."/>
            <person name="Wang A."/>
            <person name="Jiang F."/>
            <person name="Liu H."/>
            <person name="Zhao H."/>
            <person name="Xu D."/>
            <person name="Zhang Y."/>
        </authorList>
    </citation>
    <scope>NUCLEOTIDE SEQUENCE [LARGE SCALE GENOMIC DNA]</scope>
    <source>
        <strain evidence="2">cv. Niubang</strain>
    </source>
</reference>
<gene>
    <name evidence="1" type="ORF">L6452_43353</name>
</gene>
<proteinExistence type="predicted"/>
<keyword evidence="2" id="KW-1185">Reference proteome</keyword>
<name>A0ACB8XKQ7_ARCLA</name>
<dbReference type="Proteomes" id="UP001055879">
    <property type="component" value="Linkage Group LG17"/>
</dbReference>
<protein>
    <submittedName>
        <fullName evidence="1">Uncharacterized protein</fullName>
    </submittedName>
</protein>
<organism evidence="1 2">
    <name type="scientific">Arctium lappa</name>
    <name type="common">Greater burdock</name>
    <name type="synonym">Lappa major</name>
    <dbReference type="NCBI Taxonomy" id="4217"/>
    <lineage>
        <taxon>Eukaryota</taxon>
        <taxon>Viridiplantae</taxon>
        <taxon>Streptophyta</taxon>
        <taxon>Embryophyta</taxon>
        <taxon>Tracheophyta</taxon>
        <taxon>Spermatophyta</taxon>
        <taxon>Magnoliopsida</taxon>
        <taxon>eudicotyledons</taxon>
        <taxon>Gunneridae</taxon>
        <taxon>Pentapetalae</taxon>
        <taxon>asterids</taxon>
        <taxon>campanulids</taxon>
        <taxon>Asterales</taxon>
        <taxon>Asteraceae</taxon>
        <taxon>Carduoideae</taxon>
        <taxon>Cardueae</taxon>
        <taxon>Arctiinae</taxon>
        <taxon>Arctium</taxon>
    </lineage>
</organism>
<evidence type="ECO:0000313" key="1">
    <source>
        <dbReference type="EMBL" id="KAI3668276.1"/>
    </source>
</evidence>
<dbReference type="EMBL" id="CM042063">
    <property type="protein sequence ID" value="KAI3668276.1"/>
    <property type="molecule type" value="Genomic_DNA"/>
</dbReference>
<accession>A0ACB8XKQ7</accession>
<sequence>MGDKEERVCIIIIIIYPIQLEPLLFPNRWDSRRRYWKGEASSSSSSNLPPGFLIGNGPGAYNTTDRTRPYCGRRHM</sequence>
<evidence type="ECO:0000313" key="2">
    <source>
        <dbReference type="Proteomes" id="UP001055879"/>
    </source>
</evidence>